<proteinExistence type="predicted"/>
<feature type="region of interest" description="Disordered" evidence="1">
    <location>
        <begin position="1"/>
        <end position="48"/>
    </location>
</feature>
<feature type="compositionally biased region" description="Basic and acidic residues" evidence="1">
    <location>
        <begin position="219"/>
        <end position="232"/>
    </location>
</feature>
<accession>K0RDR5</accession>
<keyword evidence="3" id="KW-1185">Reference proteome</keyword>
<evidence type="ECO:0000256" key="1">
    <source>
        <dbReference type="SAM" id="MobiDB-lite"/>
    </source>
</evidence>
<feature type="non-terminal residue" evidence="2">
    <location>
        <position position="1"/>
    </location>
</feature>
<feature type="compositionally biased region" description="Basic residues" evidence="1">
    <location>
        <begin position="195"/>
        <end position="209"/>
    </location>
</feature>
<evidence type="ECO:0000313" key="2">
    <source>
        <dbReference type="EMBL" id="EJK44647.1"/>
    </source>
</evidence>
<feature type="region of interest" description="Disordered" evidence="1">
    <location>
        <begin position="180"/>
        <end position="232"/>
    </location>
</feature>
<dbReference type="AlphaFoldDB" id="K0RDR5"/>
<name>K0RDR5_THAOC</name>
<protein>
    <submittedName>
        <fullName evidence="2">Uncharacterized protein</fullName>
    </submittedName>
</protein>
<sequence length="232" mass="25458">DIPSSSEESSMTMTPPWSSGPARAFAAGDGRPRRPCSGTGRSWARPDRSSMWPGVFDRALAVFPVFFSLPRLAKQGIFWGGYSFPAKGSQGPPTPKIEAPDRLTNWPIRKPSAWGIAERPPKGQGRPLKRAFIENSALASVRECPSSAKRGPRRTPLYRSCRAAGTLDGVVEIGRKAASRKALAELTRSTNSGRRSPRCSRAREKRHVRRLPEIPKPSRLREEEDARGTTAA</sequence>
<dbReference type="Proteomes" id="UP000266841">
    <property type="component" value="Unassembled WGS sequence"/>
</dbReference>
<feature type="compositionally biased region" description="Low complexity" evidence="1">
    <location>
        <begin position="1"/>
        <end position="16"/>
    </location>
</feature>
<reference evidence="2 3" key="1">
    <citation type="journal article" date="2012" name="Genome Biol.">
        <title>Genome and low-iron response of an oceanic diatom adapted to chronic iron limitation.</title>
        <authorList>
            <person name="Lommer M."/>
            <person name="Specht M."/>
            <person name="Roy A.S."/>
            <person name="Kraemer L."/>
            <person name="Andreson R."/>
            <person name="Gutowska M.A."/>
            <person name="Wolf J."/>
            <person name="Bergner S.V."/>
            <person name="Schilhabel M.B."/>
            <person name="Klostermeier U.C."/>
            <person name="Beiko R.G."/>
            <person name="Rosenstiel P."/>
            <person name="Hippler M."/>
            <person name="Laroche J."/>
        </authorList>
    </citation>
    <scope>NUCLEOTIDE SEQUENCE [LARGE SCALE GENOMIC DNA]</scope>
    <source>
        <strain evidence="2 3">CCMP1005</strain>
    </source>
</reference>
<evidence type="ECO:0000313" key="3">
    <source>
        <dbReference type="Proteomes" id="UP000266841"/>
    </source>
</evidence>
<gene>
    <name evidence="2" type="ORF">THAOC_36798</name>
</gene>
<dbReference type="EMBL" id="AGNL01049404">
    <property type="protein sequence ID" value="EJK44647.1"/>
    <property type="molecule type" value="Genomic_DNA"/>
</dbReference>
<comment type="caution">
    <text evidence="2">The sequence shown here is derived from an EMBL/GenBank/DDBJ whole genome shotgun (WGS) entry which is preliminary data.</text>
</comment>
<organism evidence="2 3">
    <name type="scientific">Thalassiosira oceanica</name>
    <name type="common">Marine diatom</name>
    <dbReference type="NCBI Taxonomy" id="159749"/>
    <lineage>
        <taxon>Eukaryota</taxon>
        <taxon>Sar</taxon>
        <taxon>Stramenopiles</taxon>
        <taxon>Ochrophyta</taxon>
        <taxon>Bacillariophyta</taxon>
        <taxon>Coscinodiscophyceae</taxon>
        <taxon>Thalassiosirophycidae</taxon>
        <taxon>Thalassiosirales</taxon>
        <taxon>Thalassiosiraceae</taxon>
        <taxon>Thalassiosira</taxon>
    </lineage>
</organism>